<keyword evidence="7" id="KW-0256">Endoplasmic reticulum</keyword>
<dbReference type="GO" id="GO:0016705">
    <property type="term" value="F:oxidoreductase activity, acting on paired donors, with incorporation or reduction of molecular oxygen"/>
    <property type="evidence" value="ECO:0007669"/>
    <property type="project" value="InterPro"/>
</dbReference>
<dbReference type="PRINTS" id="PR00385">
    <property type="entry name" value="P450"/>
</dbReference>
<dbReference type="GO" id="GO:0020037">
    <property type="term" value="F:heme binding"/>
    <property type="evidence" value="ECO:0007669"/>
    <property type="project" value="InterPro"/>
</dbReference>
<evidence type="ECO:0000256" key="14">
    <source>
        <dbReference type="RuleBase" id="RU000461"/>
    </source>
</evidence>
<keyword evidence="8" id="KW-0492">Microsome</keyword>
<evidence type="ECO:0000313" key="17">
    <source>
        <dbReference type="Proteomes" id="UP001153712"/>
    </source>
</evidence>
<keyword evidence="12 15" id="KW-0472">Membrane</keyword>
<keyword evidence="11 14" id="KW-0503">Monooxygenase</keyword>
<feature type="transmembrane region" description="Helical" evidence="15">
    <location>
        <begin position="6"/>
        <end position="21"/>
    </location>
</feature>
<keyword evidence="15" id="KW-1133">Transmembrane helix</keyword>
<accession>A0A9N9TNP8</accession>
<evidence type="ECO:0000256" key="2">
    <source>
        <dbReference type="ARBA" id="ARBA00004174"/>
    </source>
</evidence>
<name>A0A9N9TNP8_PHYSR</name>
<dbReference type="Proteomes" id="UP001153712">
    <property type="component" value="Chromosome 3"/>
</dbReference>
<evidence type="ECO:0000256" key="6">
    <source>
        <dbReference type="ARBA" id="ARBA00022723"/>
    </source>
</evidence>
<dbReference type="InterPro" id="IPR017972">
    <property type="entry name" value="Cyt_P450_CS"/>
</dbReference>
<sequence>MIGAYLFYGVLSLAASVYLYFKWKHSYWKRKNVDYIEPEFLFGNTGNVLKKKEHKSRLYKKYYEHFKSRGQKFGGLYDFQRPVLMVTDLELARNVIQKDFSHFVNHVAFLNEENDPLSGNLFNLRDEKWKNIRALLTPTFSSGKIKMMFETMVKTTEGFEKLLDKSAKINEPVNIGPQLLLFTTDIIASVAFGIEANCMENPDSDFRKVFTNVLGSSPLQLIKLIIALSLPKWLLGLLKVRLADQKIGNFFTKVVTDIVEYREKNKVFRKDFMHLLIQLKNMGELEDGENLTNSTTKKHLSIPQMTAHAVTFYVAGFETSSSTMSYVMLELALHQDIQDRLREEIHSVIKKYDGKITYDGVMEMEYLNMVLQESMRKNSVATNLSRNCNKAYKIPGTDVVIDPDTEVIIPVLGFHWDPEYYPEPEKFDPERFSPENKHKIPNYAYLPFGDGPRSCIGLRFGKIQSLLGICFIVSKYRITLNNKTQLPVELDLSKRIPAVRGGVWLDLEKL</sequence>
<evidence type="ECO:0000256" key="9">
    <source>
        <dbReference type="ARBA" id="ARBA00023002"/>
    </source>
</evidence>
<dbReference type="PANTHER" id="PTHR24292:SF100">
    <property type="entry name" value="CYTOCHROME P450 6A16, ISOFORM B-RELATED"/>
    <property type="match status" value="1"/>
</dbReference>
<organism evidence="16 17">
    <name type="scientific">Phyllotreta striolata</name>
    <name type="common">Striped flea beetle</name>
    <name type="synonym">Crioceris striolata</name>
    <dbReference type="NCBI Taxonomy" id="444603"/>
    <lineage>
        <taxon>Eukaryota</taxon>
        <taxon>Metazoa</taxon>
        <taxon>Ecdysozoa</taxon>
        <taxon>Arthropoda</taxon>
        <taxon>Hexapoda</taxon>
        <taxon>Insecta</taxon>
        <taxon>Pterygota</taxon>
        <taxon>Neoptera</taxon>
        <taxon>Endopterygota</taxon>
        <taxon>Coleoptera</taxon>
        <taxon>Polyphaga</taxon>
        <taxon>Cucujiformia</taxon>
        <taxon>Chrysomeloidea</taxon>
        <taxon>Chrysomelidae</taxon>
        <taxon>Galerucinae</taxon>
        <taxon>Alticini</taxon>
        <taxon>Phyllotreta</taxon>
    </lineage>
</organism>
<evidence type="ECO:0000256" key="13">
    <source>
        <dbReference type="PIRSR" id="PIRSR602401-1"/>
    </source>
</evidence>
<evidence type="ECO:0000256" key="5">
    <source>
        <dbReference type="ARBA" id="ARBA00022617"/>
    </source>
</evidence>
<evidence type="ECO:0000256" key="12">
    <source>
        <dbReference type="ARBA" id="ARBA00023136"/>
    </source>
</evidence>
<evidence type="ECO:0000256" key="3">
    <source>
        <dbReference type="ARBA" id="ARBA00004406"/>
    </source>
</evidence>
<dbReference type="GO" id="GO:0005506">
    <property type="term" value="F:iron ion binding"/>
    <property type="evidence" value="ECO:0007669"/>
    <property type="project" value="InterPro"/>
</dbReference>
<gene>
    <name evidence="16" type="ORF">PHYEVI_LOCUS6476</name>
</gene>
<dbReference type="EMBL" id="OU900096">
    <property type="protein sequence ID" value="CAG9860119.1"/>
    <property type="molecule type" value="Genomic_DNA"/>
</dbReference>
<dbReference type="GO" id="GO:0004497">
    <property type="term" value="F:monooxygenase activity"/>
    <property type="evidence" value="ECO:0007669"/>
    <property type="project" value="UniProtKB-KW"/>
</dbReference>
<evidence type="ECO:0000256" key="8">
    <source>
        <dbReference type="ARBA" id="ARBA00022848"/>
    </source>
</evidence>
<evidence type="ECO:0000256" key="1">
    <source>
        <dbReference type="ARBA" id="ARBA00001971"/>
    </source>
</evidence>
<protein>
    <recommendedName>
        <fullName evidence="18">Cytochrome P450</fullName>
    </recommendedName>
</protein>
<evidence type="ECO:0008006" key="18">
    <source>
        <dbReference type="Google" id="ProtNLM"/>
    </source>
</evidence>
<comment type="similarity">
    <text evidence="4 14">Belongs to the cytochrome P450 family.</text>
</comment>
<dbReference type="OrthoDB" id="2789670at2759"/>
<dbReference type="FunFam" id="1.10.630.10:FF:000042">
    <property type="entry name" value="Cytochrome P450"/>
    <property type="match status" value="1"/>
</dbReference>
<dbReference type="Pfam" id="PF00067">
    <property type="entry name" value="p450"/>
    <property type="match status" value="1"/>
</dbReference>
<evidence type="ECO:0000256" key="10">
    <source>
        <dbReference type="ARBA" id="ARBA00023004"/>
    </source>
</evidence>
<dbReference type="AlphaFoldDB" id="A0A9N9TNP8"/>
<dbReference type="CDD" id="cd11056">
    <property type="entry name" value="CYP6-like"/>
    <property type="match status" value="1"/>
</dbReference>
<keyword evidence="9 14" id="KW-0560">Oxidoreductase</keyword>
<dbReference type="PRINTS" id="PR00463">
    <property type="entry name" value="EP450I"/>
</dbReference>
<proteinExistence type="inferred from homology"/>
<keyword evidence="15" id="KW-0812">Transmembrane</keyword>
<evidence type="ECO:0000256" key="11">
    <source>
        <dbReference type="ARBA" id="ARBA00023033"/>
    </source>
</evidence>
<keyword evidence="5 13" id="KW-0349">Heme</keyword>
<reference evidence="16" key="1">
    <citation type="submission" date="2022-01" db="EMBL/GenBank/DDBJ databases">
        <authorList>
            <person name="King R."/>
        </authorList>
    </citation>
    <scope>NUCLEOTIDE SEQUENCE</scope>
</reference>
<dbReference type="PROSITE" id="PS00086">
    <property type="entry name" value="CYTOCHROME_P450"/>
    <property type="match status" value="1"/>
</dbReference>
<dbReference type="InterPro" id="IPR036396">
    <property type="entry name" value="Cyt_P450_sf"/>
</dbReference>
<evidence type="ECO:0000256" key="7">
    <source>
        <dbReference type="ARBA" id="ARBA00022824"/>
    </source>
</evidence>
<evidence type="ECO:0000313" key="16">
    <source>
        <dbReference type="EMBL" id="CAG9860119.1"/>
    </source>
</evidence>
<comment type="subcellular location">
    <subcellularLocation>
        <location evidence="3">Endoplasmic reticulum membrane</location>
        <topology evidence="3">Peripheral membrane protein</topology>
    </subcellularLocation>
    <subcellularLocation>
        <location evidence="2">Microsome membrane</location>
        <topology evidence="2">Peripheral membrane protein</topology>
    </subcellularLocation>
</comment>
<dbReference type="PANTHER" id="PTHR24292">
    <property type="entry name" value="CYTOCHROME P450"/>
    <property type="match status" value="1"/>
</dbReference>
<dbReference type="InterPro" id="IPR001128">
    <property type="entry name" value="Cyt_P450"/>
</dbReference>
<keyword evidence="10 13" id="KW-0408">Iron</keyword>
<dbReference type="Gene3D" id="1.10.630.10">
    <property type="entry name" value="Cytochrome P450"/>
    <property type="match status" value="1"/>
</dbReference>
<comment type="cofactor">
    <cofactor evidence="1 13">
        <name>heme</name>
        <dbReference type="ChEBI" id="CHEBI:30413"/>
    </cofactor>
</comment>
<dbReference type="InterPro" id="IPR002401">
    <property type="entry name" value="Cyt_P450_E_grp-I"/>
</dbReference>
<keyword evidence="17" id="KW-1185">Reference proteome</keyword>
<evidence type="ECO:0000256" key="4">
    <source>
        <dbReference type="ARBA" id="ARBA00010617"/>
    </source>
</evidence>
<keyword evidence="6 13" id="KW-0479">Metal-binding</keyword>
<feature type="binding site" description="axial binding residue" evidence="13">
    <location>
        <position position="455"/>
    </location>
    <ligand>
        <name>heme</name>
        <dbReference type="ChEBI" id="CHEBI:30413"/>
    </ligand>
    <ligandPart>
        <name>Fe</name>
        <dbReference type="ChEBI" id="CHEBI:18248"/>
    </ligandPart>
</feature>
<evidence type="ECO:0000256" key="15">
    <source>
        <dbReference type="SAM" id="Phobius"/>
    </source>
</evidence>
<dbReference type="GO" id="GO:0005789">
    <property type="term" value="C:endoplasmic reticulum membrane"/>
    <property type="evidence" value="ECO:0007669"/>
    <property type="project" value="UniProtKB-SubCell"/>
</dbReference>
<dbReference type="SUPFAM" id="SSF48264">
    <property type="entry name" value="Cytochrome P450"/>
    <property type="match status" value="1"/>
</dbReference>
<dbReference type="InterPro" id="IPR050476">
    <property type="entry name" value="Insect_CytP450_Detox"/>
</dbReference>